<sequence>MQIQHPLLKFNKLAYDLKFVYSLYDKTLDEALMGKFASQPINVIITYNTLLKLKELNKIYLQIKNQQDPLICLPFINIEGIDIYLNVLIPSKSKNNNVKIIQYLKKANQGKKDYLTKLFDLLFSSEPDIWSFVYFDYKEMQLKLKYLSNININYYKVVTLSGVQFPYIEIK</sequence>
<dbReference type="RefSeq" id="WP_166666782.1">
    <property type="nucleotide sequence ID" value="NZ_SOCN01000001.1"/>
</dbReference>
<keyword evidence="2" id="KW-1185">Reference proteome</keyword>
<organism evidence="1 2">
    <name type="scientific">Mycoplasmopsis mustelae</name>
    <dbReference type="NCBI Taxonomy" id="171289"/>
    <lineage>
        <taxon>Bacteria</taxon>
        <taxon>Bacillati</taxon>
        <taxon>Mycoplasmatota</taxon>
        <taxon>Mycoplasmoidales</taxon>
        <taxon>Metamycoplasmataceae</taxon>
        <taxon>Mycoplasmopsis</taxon>
    </lineage>
</organism>
<reference evidence="1 2" key="1">
    <citation type="submission" date="2019-03" db="EMBL/GenBank/DDBJ databases">
        <title>Genomic Encyclopedia of Archaeal and Bacterial Type Strains, Phase II (KMG-II): from individual species to whole genera.</title>
        <authorList>
            <person name="Goeker M."/>
        </authorList>
    </citation>
    <scope>NUCLEOTIDE SEQUENCE [LARGE SCALE GENOMIC DNA]</scope>
    <source>
        <strain evidence="1 2">ATCC 35214</strain>
    </source>
</reference>
<dbReference type="Proteomes" id="UP000295757">
    <property type="component" value="Unassembled WGS sequence"/>
</dbReference>
<comment type="caution">
    <text evidence="1">The sequence shown here is derived from an EMBL/GenBank/DDBJ whole genome shotgun (WGS) entry which is preliminary data.</text>
</comment>
<dbReference type="EMBL" id="SOCN01000001">
    <property type="protein sequence ID" value="TDV24229.1"/>
    <property type="molecule type" value="Genomic_DNA"/>
</dbReference>
<name>A0A4R7UCV4_9BACT</name>
<evidence type="ECO:0000313" key="2">
    <source>
        <dbReference type="Proteomes" id="UP000295757"/>
    </source>
</evidence>
<evidence type="ECO:0000313" key="1">
    <source>
        <dbReference type="EMBL" id="TDV24229.1"/>
    </source>
</evidence>
<protein>
    <submittedName>
        <fullName evidence="1">Uncharacterized protein</fullName>
    </submittedName>
</protein>
<gene>
    <name evidence="1" type="ORF">BCF59_0181</name>
</gene>
<dbReference type="AlphaFoldDB" id="A0A4R7UCV4"/>
<accession>A0A4R7UCV4</accession>
<proteinExistence type="predicted"/>